<sequence>MKVPFSLRTLVALVAAGVMVLAVVSLYMVPPAQPDIRQQDNVLSLDTWSVKWSDVVIPVHTQGMVRARHELPLSLEVSGRVEEVSPAFADGGRVMAGDVLLRLDPEPFELEVVSQQNAVHAARLHVAETKARARVAGGSSRSSALGRFEPQMDEARSRLAAAKAGLRQAQRQLEQTELVASISGRLKGVQVMPGQHLQAGAVLGQLYQEDLVEVRLPVRDDWLALLGIVPGDDASLDTVSARLSGRFAGRQGHWEGKVVRREGGLNRNQMMHLIVQVANFEQDLPLEPGVLVQAELRGAPTAAVAVLPRSAQAGEDSIWVLDDEKRLRRQSVAILHYDNESLYVHDGVTTDTQAVLAGDLQLLEGMRIHPNPPPAGLATVDGTRQ</sequence>
<feature type="coiled-coil region" evidence="2">
    <location>
        <begin position="152"/>
        <end position="179"/>
    </location>
</feature>
<dbReference type="PANTHER" id="PTHR30469:SF12">
    <property type="entry name" value="MULTIDRUG RESISTANCE PROTEIN MDTA"/>
    <property type="match status" value="1"/>
</dbReference>
<evidence type="ECO:0000313" key="4">
    <source>
        <dbReference type="Proteomes" id="UP000283734"/>
    </source>
</evidence>
<comment type="similarity">
    <text evidence="1">Belongs to the membrane fusion protein (MFP) (TC 8.A.1) family.</text>
</comment>
<dbReference type="Gene3D" id="2.40.50.100">
    <property type="match status" value="1"/>
</dbReference>
<comment type="caution">
    <text evidence="3">The sequence shown here is derived from an EMBL/GenBank/DDBJ whole genome shotgun (WGS) entry which is preliminary data.</text>
</comment>
<dbReference type="Proteomes" id="UP000283734">
    <property type="component" value="Unassembled WGS sequence"/>
</dbReference>
<dbReference type="Gene3D" id="2.40.420.20">
    <property type="match status" value="1"/>
</dbReference>
<keyword evidence="4" id="KW-1185">Reference proteome</keyword>
<name>A0A418Y1P1_9GAMM</name>
<proteinExistence type="inferred from homology"/>
<dbReference type="OrthoDB" id="5730196at2"/>
<dbReference type="GO" id="GO:0015562">
    <property type="term" value="F:efflux transmembrane transporter activity"/>
    <property type="evidence" value="ECO:0007669"/>
    <property type="project" value="TreeGrafter"/>
</dbReference>
<dbReference type="GO" id="GO:1990281">
    <property type="term" value="C:efflux pump complex"/>
    <property type="evidence" value="ECO:0007669"/>
    <property type="project" value="TreeGrafter"/>
</dbReference>
<dbReference type="SUPFAM" id="SSF111369">
    <property type="entry name" value="HlyD-like secretion proteins"/>
    <property type="match status" value="1"/>
</dbReference>
<dbReference type="NCBIfam" id="TIGR01730">
    <property type="entry name" value="RND_mfp"/>
    <property type="match status" value="1"/>
</dbReference>
<accession>A0A418Y1P1</accession>
<dbReference type="EMBL" id="QYYA01000001">
    <property type="protein sequence ID" value="RJG19425.1"/>
    <property type="molecule type" value="Genomic_DNA"/>
</dbReference>
<gene>
    <name evidence="3" type="ORF">D4A39_00735</name>
</gene>
<evidence type="ECO:0000256" key="2">
    <source>
        <dbReference type="SAM" id="Coils"/>
    </source>
</evidence>
<reference evidence="3 4" key="1">
    <citation type="submission" date="2018-09" db="EMBL/GenBank/DDBJ databases">
        <title>Alcanivorax profundi sp. nov., isolated from 1000 m-depth seawater of the Mariana Trench.</title>
        <authorList>
            <person name="Liu J."/>
        </authorList>
    </citation>
    <scope>NUCLEOTIDE SEQUENCE [LARGE SCALE GENOMIC DNA]</scope>
    <source>
        <strain evidence="3 4">MTEO17</strain>
    </source>
</reference>
<dbReference type="InterPro" id="IPR006143">
    <property type="entry name" value="RND_pump_MFP"/>
</dbReference>
<dbReference type="Gene3D" id="2.40.30.170">
    <property type="match status" value="1"/>
</dbReference>
<evidence type="ECO:0000256" key="1">
    <source>
        <dbReference type="ARBA" id="ARBA00009477"/>
    </source>
</evidence>
<keyword evidence="2" id="KW-0175">Coiled coil</keyword>
<dbReference type="PANTHER" id="PTHR30469">
    <property type="entry name" value="MULTIDRUG RESISTANCE PROTEIN MDTA"/>
    <property type="match status" value="1"/>
</dbReference>
<dbReference type="RefSeq" id="WP_022983850.1">
    <property type="nucleotide sequence ID" value="NZ_QYYA01000001.1"/>
</dbReference>
<evidence type="ECO:0000313" key="3">
    <source>
        <dbReference type="EMBL" id="RJG19425.1"/>
    </source>
</evidence>
<organism evidence="3 4">
    <name type="scientific">Alcanivorax profundi</name>
    <dbReference type="NCBI Taxonomy" id="2338368"/>
    <lineage>
        <taxon>Bacteria</taxon>
        <taxon>Pseudomonadati</taxon>
        <taxon>Pseudomonadota</taxon>
        <taxon>Gammaproteobacteria</taxon>
        <taxon>Oceanospirillales</taxon>
        <taxon>Alcanivoracaceae</taxon>
        <taxon>Alcanivorax</taxon>
    </lineage>
</organism>
<dbReference type="Gene3D" id="1.10.287.470">
    <property type="entry name" value="Helix hairpin bin"/>
    <property type="match status" value="1"/>
</dbReference>
<protein>
    <submittedName>
        <fullName evidence="3">Efflux RND transporter periplasmic adaptor subunit</fullName>
    </submittedName>
</protein>
<dbReference type="AlphaFoldDB" id="A0A418Y1P1"/>